<name>A0AAV4IEQ8_9GAST</name>
<comment type="caution">
    <text evidence="3">The sequence shown here is derived from an EMBL/GenBank/DDBJ whole genome shotgun (WGS) entry which is preliminary data.</text>
</comment>
<gene>
    <name evidence="3" type="ORF">ElyMa_003072300</name>
</gene>
<keyword evidence="2" id="KW-0812">Transmembrane</keyword>
<sequence>MNRVENRSSSQGGSRSSSKSKREVVVVVVVVVVEVVKVVRVVVVVVVMVEKRRSSINSNSKGGPTLDVASYTCCKNVSLSYVLHRLCGLAVRHSLRNREMRGSTPR</sequence>
<keyword evidence="2" id="KW-1133">Transmembrane helix</keyword>
<evidence type="ECO:0000313" key="4">
    <source>
        <dbReference type="Proteomes" id="UP000762676"/>
    </source>
</evidence>
<dbReference type="Proteomes" id="UP000762676">
    <property type="component" value="Unassembled WGS sequence"/>
</dbReference>
<accession>A0AAV4IEQ8</accession>
<dbReference type="EMBL" id="BMAT01006351">
    <property type="protein sequence ID" value="GFS10876.1"/>
    <property type="molecule type" value="Genomic_DNA"/>
</dbReference>
<feature type="transmembrane region" description="Helical" evidence="2">
    <location>
        <begin position="24"/>
        <end position="49"/>
    </location>
</feature>
<proteinExistence type="predicted"/>
<feature type="region of interest" description="Disordered" evidence="1">
    <location>
        <begin position="1"/>
        <end position="22"/>
    </location>
</feature>
<keyword evidence="4" id="KW-1185">Reference proteome</keyword>
<keyword evidence="2" id="KW-0472">Membrane</keyword>
<protein>
    <recommendedName>
        <fullName evidence="5">Transmembrane protein</fullName>
    </recommendedName>
</protein>
<evidence type="ECO:0000256" key="1">
    <source>
        <dbReference type="SAM" id="MobiDB-lite"/>
    </source>
</evidence>
<evidence type="ECO:0000313" key="3">
    <source>
        <dbReference type="EMBL" id="GFS10876.1"/>
    </source>
</evidence>
<evidence type="ECO:0008006" key="5">
    <source>
        <dbReference type="Google" id="ProtNLM"/>
    </source>
</evidence>
<organism evidence="3 4">
    <name type="scientific">Elysia marginata</name>
    <dbReference type="NCBI Taxonomy" id="1093978"/>
    <lineage>
        <taxon>Eukaryota</taxon>
        <taxon>Metazoa</taxon>
        <taxon>Spiralia</taxon>
        <taxon>Lophotrochozoa</taxon>
        <taxon>Mollusca</taxon>
        <taxon>Gastropoda</taxon>
        <taxon>Heterobranchia</taxon>
        <taxon>Euthyneura</taxon>
        <taxon>Panpulmonata</taxon>
        <taxon>Sacoglossa</taxon>
        <taxon>Placobranchoidea</taxon>
        <taxon>Plakobranchidae</taxon>
        <taxon>Elysia</taxon>
    </lineage>
</organism>
<dbReference type="AlphaFoldDB" id="A0AAV4IEQ8"/>
<reference evidence="3 4" key="1">
    <citation type="journal article" date="2021" name="Elife">
        <title>Chloroplast acquisition without the gene transfer in kleptoplastic sea slugs, Plakobranchus ocellatus.</title>
        <authorList>
            <person name="Maeda T."/>
            <person name="Takahashi S."/>
            <person name="Yoshida T."/>
            <person name="Shimamura S."/>
            <person name="Takaki Y."/>
            <person name="Nagai Y."/>
            <person name="Toyoda A."/>
            <person name="Suzuki Y."/>
            <person name="Arimoto A."/>
            <person name="Ishii H."/>
            <person name="Satoh N."/>
            <person name="Nishiyama T."/>
            <person name="Hasebe M."/>
            <person name="Maruyama T."/>
            <person name="Minagawa J."/>
            <person name="Obokata J."/>
            <person name="Shigenobu S."/>
        </authorList>
    </citation>
    <scope>NUCLEOTIDE SEQUENCE [LARGE SCALE GENOMIC DNA]</scope>
</reference>
<evidence type="ECO:0000256" key="2">
    <source>
        <dbReference type="SAM" id="Phobius"/>
    </source>
</evidence>